<keyword evidence="1" id="KW-0175">Coiled coil</keyword>
<reference evidence="2" key="1">
    <citation type="submission" date="2020-03" db="EMBL/GenBank/DDBJ databases">
        <title>The deep terrestrial virosphere.</title>
        <authorList>
            <person name="Holmfeldt K."/>
            <person name="Nilsson E."/>
            <person name="Simone D."/>
            <person name="Lopez-Fernandez M."/>
            <person name="Wu X."/>
            <person name="de Brujin I."/>
            <person name="Lundin D."/>
            <person name="Andersson A."/>
            <person name="Bertilsson S."/>
            <person name="Dopson M."/>
        </authorList>
    </citation>
    <scope>NUCLEOTIDE SEQUENCE</scope>
    <source>
        <strain evidence="2">TM448A01916</strain>
    </source>
</reference>
<feature type="coiled-coil region" evidence="1">
    <location>
        <begin position="218"/>
        <end position="266"/>
    </location>
</feature>
<dbReference type="EMBL" id="MT144222">
    <property type="protein sequence ID" value="QJA50872.1"/>
    <property type="molecule type" value="Genomic_DNA"/>
</dbReference>
<accession>A0A6H1ZTT3</accession>
<evidence type="ECO:0000313" key="2">
    <source>
        <dbReference type="EMBL" id="QJA50872.1"/>
    </source>
</evidence>
<dbReference type="AlphaFoldDB" id="A0A6H1ZTT3"/>
<organism evidence="2">
    <name type="scientific">viral metagenome</name>
    <dbReference type="NCBI Taxonomy" id="1070528"/>
    <lineage>
        <taxon>unclassified sequences</taxon>
        <taxon>metagenomes</taxon>
        <taxon>organismal metagenomes</taxon>
    </lineage>
</organism>
<dbReference type="Pfam" id="PF14354">
    <property type="entry name" value="Lar_restr_allev"/>
    <property type="match status" value="1"/>
</dbReference>
<proteinExistence type="predicted"/>
<sequence length="399" mass="45172">MNELLNCPFCGGPARIGRLWFGASWRYYVICNHCLAAPQGYDPGSKFGDNQPHWRTEKEAVDLWNKRKEGETMNTTGDSNRLEIIIDHRDVGFSKTMKTGCEVIHCSEWNGIKCCDPTSICRMRSMDAFLAEKEEVVRKISQLMCGNDIFPGDLVQYVKNEIDGRRLADEQIAALNNALNKEIEGWRKIHQEDIENNNQICKTLDAIRLDSAAVHKLADRQAEGIELLKENYKLLEADYEQKWGLSNRLQEQIVDLEKAVKVFQDDTLMRTTHIAHLEGQIAALTAKPVTLTNYHNEDITFTGKKKKGNVLVTTCGHDPLANAIPCATCALEQIAALEAERDDQKDTINNLTVRWGKAVREAAANARLQKREKVLIQRLQSHGDIETDKEEALRGKEVK</sequence>
<gene>
    <name evidence="2" type="ORF">TM448A01916_0005</name>
</gene>
<protein>
    <submittedName>
        <fullName evidence="2">Putative restriction alleviation protein</fullName>
    </submittedName>
</protein>
<evidence type="ECO:0000256" key="1">
    <source>
        <dbReference type="SAM" id="Coils"/>
    </source>
</evidence>
<feature type="coiled-coil region" evidence="1">
    <location>
        <begin position="327"/>
        <end position="354"/>
    </location>
</feature>
<name>A0A6H1ZTT3_9ZZZZ</name>